<name>A0ABS6G9C5_9FIRM</name>
<dbReference type="Proteomes" id="UP000779508">
    <property type="component" value="Unassembled WGS sequence"/>
</dbReference>
<dbReference type="RefSeq" id="WP_216419144.1">
    <property type="nucleotide sequence ID" value="NZ_JAHLQK010000006.1"/>
</dbReference>
<dbReference type="PROSITE" id="PS51257">
    <property type="entry name" value="PROKAR_LIPOPROTEIN"/>
    <property type="match status" value="1"/>
</dbReference>
<comment type="caution">
    <text evidence="2">The sequence shown here is derived from an EMBL/GenBank/DDBJ whole genome shotgun (WGS) entry which is preliminary data.</text>
</comment>
<keyword evidence="3" id="KW-1185">Reference proteome</keyword>
<feature type="chain" id="PRO_5047094694" evidence="1">
    <location>
        <begin position="22"/>
        <end position="191"/>
    </location>
</feature>
<evidence type="ECO:0000256" key="1">
    <source>
        <dbReference type="SAM" id="SignalP"/>
    </source>
</evidence>
<dbReference type="EMBL" id="JAHLQK010000006">
    <property type="protein sequence ID" value="MBU5677985.1"/>
    <property type="molecule type" value="Genomic_DNA"/>
</dbReference>
<feature type="signal peptide" evidence="1">
    <location>
        <begin position="1"/>
        <end position="21"/>
    </location>
</feature>
<sequence>MKKFLSVLLIIVLVFSMTACAKSDPKASVSGYLDALKSGNIEEMNKYVKSDSEDQVKEVFNNENQMNEEAFLKAYSKLDYKILSSKVNGDTATVETEINAPNLGKIMTELIQEALPLAFAAAFKEDKSEDNMDDLMNTMLLDKVNSDDMPMVKKTVKIDLVKENNNWIINPSNDFTNAITGNLADMSKLFK</sequence>
<organism evidence="2 3">
    <name type="scientific">Alkaliphilus flagellatus</name>
    <dbReference type="NCBI Taxonomy" id="2841507"/>
    <lineage>
        <taxon>Bacteria</taxon>
        <taxon>Bacillati</taxon>
        <taxon>Bacillota</taxon>
        <taxon>Clostridia</taxon>
        <taxon>Peptostreptococcales</taxon>
        <taxon>Natronincolaceae</taxon>
        <taxon>Alkaliphilus</taxon>
    </lineage>
</organism>
<proteinExistence type="predicted"/>
<evidence type="ECO:0000313" key="2">
    <source>
        <dbReference type="EMBL" id="MBU5677985.1"/>
    </source>
</evidence>
<reference evidence="2 3" key="1">
    <citation type="submission" date="2021-06" db="EMBL/GenBank/DDBJ databases">
        <authorList>
            <person name="Sun Q."/>
            <person name="Li D."/>
        </authorList>
    </citation>
    <scope>NUCLEOTIDE SEQUENCE [LARGE SCALE GENOMIC DNA]</scope>
    <source>
        <strain evidence="2 3">MSJ-5</strain>
    </source>
</reference>
<keyword evidence="1" id="KW-0732">Signal</keyword>
<gene>
    <name evidence="2" type="ORF">KQI88_16320</name>
</gene>
<accession>A0ABS6G9C5</accession>
<protein>
    <submittedName>
        <fullName evidence="2">DUF4878 domain-containing protein</fullName>
    </submittedName>
</protein>
<evidence type="ECO:0000313" key="3">
    <source>
        <dbReference type="Proteomes" id="UP000779508"/>
    </source>
</evidence>